<evidence type="ECO:0000313" key="1">
    <source>
        <dbReference type="EMBL" id="GLD73712.1"/>
    </source>
</evidence>
<accession>A0AAD3RM90</accession>
<organism evidence="1 2">
    <name type="scientific">Lates japonicus</name>
    <name type="common">Japanese lates</name>
    <dbReference type="NCBI Taxonomy" id="270547"/>
    <lineage>
        <taxon>Eukaryota</taxon>
        <taxon>Metazoa</taxon>
        <taxon>Chordata</taxon>
        <taxon>Craniata</taxon>
        <taxon>Vertebrata</taxon>
        <taxon>Euteleostomi</taxon>
        <taxon>Actinopterygii</taxon>
        <taxon>Neopterygii</taxon>
        <taxon>Teleostei</taxon>
        <taxon>Neoteleostei</taxon>
        <taxon>Acanthomorphata</taxon>
        <taxon>Carangaria</taxon>
        <taxon>Carangaria incertae sedis</taxon>
        <taxon>Centropomidae</taxon>
        <taxon>Lates</taxon>
    </lineage>
</organism>
<evidence type="ECO:0000313" key="2">
    <source>
        <dbReference type="Proteomes" id="UP001279410"/>
    </source>
</evidence>
<proteinExistence type="predicted"/>
<dbReference type="Proteomes" id="UP001279410">
    <property type="component" value="Unassembled WGS sequence"/>
</dbReference>
<sequence length="120" mass="13106">MQRVFLLLEVEEERGSGRERVREGGGRTGSEAEGVALLLRLTFSRHPDNMKTPSVSLLLGVSVLLLSGLTVSADDVTVRHTANRRDKRSAAEDTVYAGQHHSCISSVLAWMDTLDVESLS</sequence>
<dbReference type="EMBL" id="BRZM01001755">
    <property type="protein sequence ID" value="GLD73712.1"/>
    <property type="molecule type" value="Genomic_DNA"/>
</dbReference>
<gene>
    <name evidence="1" type="ORF">AKAME5_002503700</name>
</gene>
<name>A0AAD3RM90_LATJO</name>
<feature type="non-terminal residue" evidence="1">
    <location>
        <position position="120"/>
    </location>
</feature>
<keyword evidence="2" id="KW-1185">Reference proteome</keyword>
<protein>
    <submittedName>
        <fullName evidence="1">Uncharacterized protein</fullName>
    </submittedName>
</protein>
<comment type="caution">
    <text evidence="1">The sequence shown here is derived from an EMBL/GenBank/DDBJ whole genome shotgun (WGS) entry which is preliminary data.</text>
</comment>
<reference evidence="1" key="1">
    <citation type="submission" date="2022-08" db="EMBL/GenBank/DDBJ databases">
        <title>Genome sequencing of akame (Lates japonicus).</title>
        <authorList>
            <person name="Hashiguchi Y."/>
            <person name="Takahashi H."/>
        </authorList>
    </citation>
    <scope>NUCLEOTIDE SEQUENCE</scope>
    <source>
        <strain evidence="1">Kochi</strain>
    </source>
</reference>
<dbReference type="AlphaFoldDB" id="A0AAD3RM90"/>